<evidence type="ECO:0000256" key="3">
    <source>
        <dbReference type="ARBA" id="ARBA00022723"/>
    </source>
</evidence>
<keyword evidence="5" id="KW-0862">Zinc</keyword>
<dbReference type="OrthoDB" id="6475849at2759"/>
<comment type="caution">
    <text evidence="10">The sequence shown here is derived from an EMBL/GenBank/DDBJ whole genome shotgun (WGS) entry which is preliminary data.</text>
</comment>
<dbReference type="GO" id="GO:0016485">
    <property type="term" value="P:protein processing"/>
    <property type="evidence" value="ECO:0007669"/>
    <property type="project" value="TreeGrafter"/>
</dbReference>
<dbReference type="Gene3D" id="1.10.1380.10">
    <property type="entry name" value="Neutral endopeptidase , domain2"/>
    <property type="match status" value="1"/>
</dbReference>
<dbReference type="Proteomes" id="UP001163046">
    <property type="component" value="Unassembled WGS sequence"/>
</dbReference>
<dbReference type="InterPro" id="IPR000718">
    <property type="entry name" value="Peptidase_M13"/>
</dbReference>
<keyword evidence="11" id="KW-1185">Reference proteome</keyword>
<dbReference type="EMBL" id="MU825926">
    <property type="protein sequence ID" value="KAJ7382376.1"/>
    <property type="molecule type" value="Genomic_DNA"/>
</dbReference>
<comment type="cofactor">
    <cofactor evidence="1">
        <name>Zn(2+)</name>
        <dbReference type="ChEBI" id="CHEBI:29105"/>
    </cofactor>
</comment>
<evidence type="ECO:0000256" key="4">
    <source>
        <dbReference type="ARBA" id="ARBA00022801"/>
    </source>
</evidence>
<dbReference type="GO" id="GO:0005886">
    <property type="term" value="C:plasma membrane"/>
    <property type="evidence" value="ECO:0007669"/>
    <property type="project" value="TreeGrafter"/>
</dbReference>
<dbReference type="GO" id="GO:0004222">
    <property type="term" value="F:metalloendopeptidase activity"/>
    <property type="evidence" value="ECO:0007669"/>
    <property type="project" value="InterPro"/>
</dbReference>
<dbReference type="PRINTS" id="PR00786">
    <property type="entry name" value="NEPRILYSIN"/>
</dbReference>
<dbReference type="InterPro" id="IPR042089">
    <property type="entry name" value="Peptidase_M13_dom_2"/>
</dbReference>
<dbReference type="SUPFAM" id="SSF55486">
    <property type="entry name" value="Metalloproteases ('zincins'), catalytic domain"/>
    <property type="match status" value="1"/>
</dbReference>
<keyword evidence="7" id="KW-0472">Membrane</keyword>
<proteinExistence type="predicted"/>
<sequence>MGIQKLTEYTDDEPDYGGVKYKLRHFTKFRLLCIITAIFLVLSIIFIILYAVEKSKVDDTTSSKPGSKNCGQVYCGTSACLHASLDALKQLNQSADPCTDFYEYACGGWENENALEAGKTSVTGFSLVREKSYNVLKEALANASKNYSANEAVMKTVKFYNVCLDAVAVEARGDGPLRKLIDDMGGWNVTGNMKSLSSMDISQRIGKVSSELFSKPFIDVRVSIDPHNSNKHILQFVAGELGMRRSYYTKNTSDDQTVREAYKTYMKTIAKYLGGGSDSDEQMMKVFEFESKLAMLDKDDEESSIIETLKKELQPGVATYDLRTTLEAFSVASKMDLNKLVALVNAVFARQNRTFKKDEKVLAYPPKYYARLFSFYDNMTKTDPVVFVNYIMWTVITKFVKLMPKKMQPVFGMPLGLLFVDAAFDEGSKETITQMTRLIKEEFINGLETLSWMSPLTRANAREKANGISQDIGYPSYIKNPSKLAAKIKGLKVGDTIFENVVNSYMFGADESYGSLDKPVDRDQWFMGPSQVNGYYSPRQNRIVFLAAILQPPFYNPNYPKYFNYGGIGMVIGHEVTHGFDNSGRIFDKDGNVNNWWSALSFRGFSSRTDCLSRQYSEFDVYGQKINGNQTLNENIADNGGIKLAFNAYKKLVEKEGTEGALPGLGLTEEQLFFVGFAQPWCSIYKKKAALLQLATDSHTFPQYRIIGTLRNYDKFAEAFKCKQGSGMNPEKKCTLW</sequence>
<feature type="domain" description="Peptidase M13 C-terminal" evidence="8">
    <location>
        <begin position="533"/>
        <end position="735"/>
    </location>
</feature>
<keyword evidence="4" id="KW-0378">Hydrolase</keyword>
<evidence type="ECO:0008006" key="12">
    <source>
        <dbReference type="Google" id="ProtNLM"/>
    </source>
</evidence>
<dbReference type="PROSITE" id="PS51885">
    <property type="entry name" value="NEPRILYSIN"/>
    <property type="match status" value="1"/>
</dbReference>
<keyword evidence="7" id="KW-1133">Transmembrane helix</keyword>
<protein>
    <recommendedName>
        <fullName evidence="12">Endothelin-converting enzyme 1</fullName>
    </recommendedName>
</protein>
<evidence type="ECO:0000256" key="5">
    <source>
        <dbReference type="ARBA" id="ARBA00022833"/>
    </source>
</evidence>
<evidence type="ECO:0000313" key="11">
    <source>
        <dbReference type="Proteomes" id="UP001163046"/>
    </source>
</evidence>
<gene>
    <name evidence="10" type="ORF">OS493_035437</name>
</gene>
<feature type="transmembrane region" description="Helical" evidence="7">
    <location>
        <begin position="29"/>
        <end position="52"/>
    </location>
</feature>
<dbReference type="Pfam" id="PF05649">
    <property type="entry name" value="Peptidase_M13_N"/>
    <property type="match status" value="1"/>
</dbReference>
<keyword evidence="3" id="KW-0479">Metal-binding</keyword>
<evidence type="ECO:0000256" key="1">
    <source>
        <dbReference type="ARBA" id="ARBA00001947"/>
    </source>
</evidence>
<dbReference type="InterPro" id="IPR018497">
    <property type="entry name" value="Peptidase_M13_C"/>
</dbReference>
<name>A0A9X0D0M6_9CNID</name>
<dbReference type="Pfam" id="PF01431">
    <property type="entry name" value="Peptidase_M13"/>
    <property type="match status" value="1"/>
</dbReference>
<evidence type="ECO:0000313" key="10">
    <source>
        <dbReference type="EMBL" id="KAJ7382376.1"/>
    </source>
</evidence>
<dbReference type="AlphaFoldDB" id="A0A9X0D0M6"/>
<evidence type="ECO:0000259" key="9">
    <source>
        <dbReference type="Pfam" id="PF05649"/>
    </source>
</evidence>
<evidence type="ECO:0000259" key="8">
    <source>
        <dbReference type="Pfam" id="PF01431"/>
    </source>
</evidence>
<dbReference type="GO" id="GO:0046872">
    <property type="term" value="F:metal ion binding"/>
    <property type="evidence" value="ECO:0007669"/>
    <property type="project" value="UniProtKB-KW"/>
</dbReference>
<dbReference type="PANTHER" id="PTHR11733:SF240">
    <property type="entry name" value="GH14155P-RELATED"/>
    <property type="match status" value="1"/>
</dbReference>
<keyword evidence="6" id="KW-0482">Metalloprotease</keyword>
<evidence type="ECO:0000256" key="2">
    <source>
        <dbReference type="ARBA" id="ARBA00022670"/>
    </source>
</evidence>
<accession>A0A9X0D0M6</accession>
<keyword evidence="2" id="KW-0645">Protease</keyword>
<dbReference type="InterPro" id="IPR008753">
    <property type="entry name" value="Peptidase_M13_N"/>
</dbReference>
<dbReference type="CDD" id="cd08662">
    <property type="entry name" value="M13"/>
    <property type="match status" value="1"/>
</dbReference>
<dbReference type="InterPro" id="IPR024079">
    <property type="entry name" value="MetalloPept_cat_dom_sf"/>
</dbReference>
<feature type="domain" description="Peptidase M13 N-terminal" evidence="9">
    <location>
        <begin position="97"/>
        <end position="408"/>
    </location>
</feature>
<evidence type="ECO:0000256" key="6">
    <source>
        <dbReference type="ARBA" id="ARBA00023049"/>
    </source>
</evidence>
<keyword evidence="7" id="KW-0812">Transmembrane</keyword>
<reference evidence="10" key="1">
    <citation type="submission" date="2023-01" db="EMBL/GenBank/DDBJ databases">
        <title>Genome assembly of the deep-sea coral Lophelia pertusa.</title>
        <authorList>
            <person name="Herrera S."/>
            <person name="Cordes E."/>
        </authorList>
    </citation>
    <scope>NUCLEOTIDE SEQUENCE</scope>
    <source>
        <strain evidence="10">USNM1676648</strain>
        <tissue evidence="10">Polyp</tissue>
    </source>
</reference>
<dbReference type="Gene3D" id="3.40.390.10">
    <property type="entry name" value="Collagenase (Catalytic Domain)"/>
    <property type="match status" value="1"/>
</dbReference>
<organism evidence="10 11">
    <name type="scientific">Desmophyllum pertusum</name>
    <dbReference type="NCBI Taxonomy" id="174260"/>
    <lineage>
        <taxon>Eukaryota</taxon>
        <taxon>Metazoa</taxon>
        <taxon>Cnidaria</taxon>
        <taxon>Anthozoa</taxon>
        <taxon>Hexacorallia</taxon>
        <taxon>Scleractinia</taxon>
        <taxon>Caryophylliina</taxon>
        <taxon>Caryophylliidae</taxon>
        <taxon>Desmophyllum</taxon>
    </lineage>
</organism>
<dbReference type="PANTHER" id="PTHR11733">
    <property type="entry name" value="ZINC METALLOPROTEASE FAMILY M13 NEPRILYSIN-RELATED"/>
    <property type="match status" value="1"/>
</dbReference>
<evidence type="ECO:0000256" key="7">
    <source>
        <dbReference type="SAM" id="Phobius"/>
    </source>
</evidence>